<gene>
    <name evidence="1" type="ORF">M0R45_028546</name>
</gene>
<sequence length="145" mass="16114">MSGELVAELHGRVAAVMMKTFGGLCCFMEDRESFCAAGLDEREDLGFSFFVLGVNAAEKVKLQVLIGDWRKQSYGNWAAALNDDSAGDDEPMQEKHEIAVLIVDWREQSCRNWAATVAAIMIGTCRGDAEGLHEPMKELRDKRKT</sequence>
<dbReference type="Proteomes" id="UP001457282">
    <property type="component" value="Unassembled WGS sequence"/>
</dbReference>
<evidence type="ECO:0000313" key="2">
    <source>
        <dbReference type="Proteomes" id="UP001457282"/>
    </source>
</evidence>
<keyword evidence="2" id="KW-1185">Reference proteome</keyword>
<proteinExistence type="predicted"/>
<dbReference type="EMBL" id="JBEDUW010000006">
    <property type="protein sequence ID" value="KAK9919976.1"/>
    <property type="molecule type" value="Genomic_DNA"/>
</dbReference>
<dbReference type="AlphaFoldDB" id="A0AAW1W7Z3"/>
<accession>A0AAW1W7Z3</accession>
<protein>
    <submittedName>
        <fullName evidence="1">Uncharacterized protein</fullName>
    </submittedName>
</protein>
<reference evidence="1 2" key="1">
    <citation type="journal article" date="2023" name="G3 (Bethesda)">
        <title>A chromosome-length genome assembly and annotation of blackberry (Rubus argutus, cv. 'Hillquist').</title>
        <authorList>
            <person name="Bruna T."/>
            <person name="Aryal R."/>
            <person name="Dudchenko O."/>
            <person name="Sargent D.J."/>
            <person name="Mead D."/>
            <person name="Buti M."/>
            <person name="Cavallini A."/>
            <person name="Hytonen T."/>
            <person name="Andres J."/>
            <person name="Pham M."/>
            <person name="Weisz D."/>
            <person name="Mascagni F."/>
            <person name="Usai G."/>
            <person name="Natali L."/>
            <person name="Bassil N."/>
            <person name="Fernandez G.E."/>
            <person name="Lomsadze A."/>
            <person name="Armour M."/>
            <person name="Olukolu B."/>
            <person name="Poorten T."/>
            <person name="Britton C."/>
            <person name="Davik J."/>
            <person name="Ashrafi H."/>
            <person name="Aiden E.L."/>
            <person name="Borodovsky M."/>
            <person name="Worthington M."/>
        </authorList>
    </citation>
    <scope>NUCLEOTIDE SEQUENCE [LARGE SCALE GENOMIC DNA]</scope>
    <source>
        <strain evidence="1">PI 553951</strain>
    </source>
</reference>
<name>A0AAW1W7Z3_RUBAR</name>
<evidence type="ECO:0000313" key="1">
    <source>
        <dbReference type="EMBL" id="KAK9919976.1"/>
    </source>
</evidence>
<comment type="caution">
    <text evidence="1">The sequence shown here is derived from an EMBL/GenBank/DDBJ whole genome shotgun (WGS) entry which is preliminary data.</text>
</comment>
<organism evidence="1 2">
    <name type="scientific">Rubus argutus</name>
    <name type="common">Southern blackberry</name>
    <dbReference type="NCBI Taxonomy" id="59490"/>
    <lineage>
        <taxon>Eukaryota</taxon>
        <taxon>Viridiplantae</taxon>
        <taxon>Streptophyta</taxon>
        <taxon>Embryophyta</taxon>
        <taxon>Tracheophyta</taxon>
        <taxon>Spermatophyta</taxon>
        <taxon>Magnoliopsida</taxon>
        <taxon>eudicotyledons</taxon>
        <taxon>Gunneridae</taxon>
        <taxon>Pentapetalae</taxon>
        <taxon>rosids</taxon>
        <taxon>fabids</taxon>
        <taxon>Rosales</taxon>
        <taxon>Rosaceae</taxon>
        <taxon>Rosoideae</taxon>
        <taxon>Rosoideae incertae sedis</taxon>
        <taxon>Rubus</taxon>
    </lineage>
</organism>